<dbReference type="InterPro" id="IPR001304">
    <property type="entry name" value="C-type_lectin-like"/>
</dbReference>
<dbReference type="SMART" id="SM00034">
    <property type="entry name" value="CLECT"/>
    <property type="match status" value="2"/>
</dbReference>
<feature type="region of interest" description="Disordered" evidence="2">
    <location>
        <begin position="188"/>
        <end position="238"/>
    </location>
</feature>
<name>A0A914L054_MELIC</name>
<dbReference type="GO" id="GO:0051726">
    <property type="term" value="P:regulation of cell cycle"/>
    <property type="evidence" value="ECO:0007669"/>
    <property type="project" value="InterPro"/>
</dbReference>
<dbReference type="CDD" id="cd00037">
    <property type="entry name" value="CLECT"/>
    <property type="match status" value="1"/>
</dbReference>
<organism evidence="5 6">
    <name type="scientific">Meloidogyne incognita</name>
    <name type="common">Southern root-knot nematode worm</name>
    <name type="synonym">Oxyuris incognita</name>
    <dbReference type="NCBI Taxonomy" id="6306"/>
    <lineage>
        <taxon>Eukaryota</taxon>
        <taxon>Metazoa</taxon>
        <taxon>Ecdysozoa</taxon>
        <taxon>Nematoda</taxon>
        <taxon>Chromadorea</taxon>
        <taxon>Rhabditida</taxon>
        <taxon>Tylenchina</taxon>
        <taxon>Tylenchomorpha</taxon>
        <taxon>Tylenchoidea</taxon>
        <taxon>Meloidogynidae</taxon>
        <taxon>Meloidogyninae</taxon>
        <taxon>Meloidogyne</taxon>
        <taxon>Meloidogyne incognita group</taxon>
    </lineage>
</organism>
<dbReference type="PROSITE" id="PS50041">
    <property type="entry name" value="C_TYPE_LECTIN_2"/>
    <property type="match status" value="1"/>
</dbReference>
<protein>
    <submittedName>
        <fullName evidence="6">C-type lectin domain-containing protein</fullName>
    </submittedName>
</protein>
<dbReference type="InterPro" id="IPR016186">
    <property type="entry name" value="C-type_lectin-like/link_sf"/>
</dbReference>
<feature type="compositionally biased region" description="Basic and acidic residues" evidence="2">
    <location>
        <begin position="630"/>
        <end position="648"/>
    </location>
</feature>
<dbReference type="Proteomes" id="UP000887563">
    <property type="component" value="Unplaced"/>
</dbReference>
<dbReference type="PANTHER" id="PTHR46528:SF1">
    <property type="entry name" value="PROTEIN SON"/>
    <property type="match status" value="1"/>
</dbReference>
<dbReference type="GO" id="GO:0003723">
    <property type="term" value="F:RNA binding"/>
    <property type="evidence" value="ECO:0007669"/>
    <property type="project" value="InterPro"/>
</dbReference>
<dbReference type="AlphaFoldDB" id="A0A914L054"/>
<dbReference type="InterPro" id="IPR016187">
    <property type="entry name" value="CTDL_fold"/>
</dbReference>
<dbReference type="WBParaSite" id="Minc3s00202g07462">
    <property type="protein sequence ID" value="Minc3s00202g07462"/>
    <property type="gene ID" value="Minc3s00202g07462"/>
</dbReference>
<evidence type="ECO:0000256" key="1">
    <source>
        <dbReference type="ARBA" id="ARBA00023157"/>
    </source>
</evidence>
<dbReference type="Gene3D" id="3.10.100.10">
    <property type="entry name" value="Mannose-Binding Protein A, subunit A"/>
    <property type="match status" value="2"/>
</dbReference>
<evidence type="ECO:0000313" key="5">
    <source>
        <dbReference type="Proteomes" id="UP000887563"/>
    </source>
</evidence>
<keyword evidence="1" id="KW-1015">Disulfide bond</keyword>
<evidence type="ECO:0000259" key="4">
    <source>
        <dbReference type="PROSITE" id="PS50041"/>
    </source>
</evidence>
<evidence type="ECO:0000313" key="6">
    <source>
        <dbReference type="WBParaSite" id="Minc3s00202g07462"/>
    </source>
</evidence>
<evidence type="ECO:0000256" key="3">
    <source>
        <dbReference type="SAM" id="SignalP"/>
    </source>
</evidence>
<proteinExistence type="predicted"/>
<dbReference type="InterPro" id="IPR032922">
    <property type="entry name" value="SON"/>
</dbReference>
<feature type="compositionally biased region" description="Polar residues" evidence="2">
    <location>
        <begin position="190"/>
        <end position="212"/>
    </location>
</feature>
<dbReference type="Pfam" id="PF00059">
    <property type="entry name" value="Lectin_C"/>
    <property type="match status" value="1"/>
</dbReference>
<feature type="compositionally biased region" description="Basic and acidic residues" evidence="2">
    <location>
        <begin position="501"/>
        <end position="623"/>
    </location>
</feature>
<feature type="region of interest" description="Disordered" evidence="2">
    <location>
        <begin position="487"/>
        <end position="674"/>
    </location>
</feature>
<dbReference type="PROSITE" id="PS00615">
    <property type="entry name" value="C_TYPE_LECTIN_1"/>
    <property type="match status" value="1"/>
</dbReference>
<reference evidence="6" key="1">
    <citation type="submission" date="2022-11" db="UniProtKB">
        <authorList>
            <consortium name="WormBaseParasite"/>
        </authorList>
    </citation>
    <scope>IDENTIFICATION</scope>
</reference>
<feature type="chain" id="PRO_5036872460" evidence="3">
    <location>
        <begin position="27"/>
        <end position="702"/>
    </location>
</feature>
<dbReference type="InterPro" id="IPR018378">
    <property type="entry name" value="C-type_lectin_CS"/>
</dbReference>
<sequence length="702" mass="76136">MKLSVSKTLLLTYLSIQCIHFAFINADCPAGWNSRSDSSGIEYGYQVVLQKNTTFSQAQSICSGLESDIVSIHSKEENEFIYGLIKTSGVVLYIGMQQKSDQYSPTCSWPDKSDCNFGNFNGVKDPKRQEYPWVRNPSITTDGNTVHCVGIADTTYNFGKPNFKWNDVGCNDGLDGTICKKKCIGGNSGGSASTSQTPEASKASTILPSNTEAPVVSTKSSIGGGSSIGPVVTSKPSGAPVVSTKSAIGGGSTIGPVVTSKPSGAPVVSTKSAIGGGSTIGPVVTSKPSGAPVVSTKSAIGGGSTIGPVVTSKPSGAPVVSTKSAIGGGSTIGPVVTAQSPKTFATLLPGFPGSTPKPVNGGGNNGSCGNCNCNDGYKCGSDGWQVKHGKDGSFAYKYFPAPNSSYFTAKAICAKYHALPCSINSEEENEFLLENVANNQLKSNKRAKRETQDPACIWTGVHIVVSDNDKEENECYCDDGKECSYGHKKENNEDDDDDTKEDGHDDKKKKEKEEKDKKKKEKEDKKKKEKEDKDKKKEEKDKKKEDKDDKNKKEKEEKGKKKKEKEDKDKKKEEKEDKKKQEKEEKDKKKKEKEDKKKQEKEEKDKKKKEKEDKKKKEKEEKDKKKKDKKDKSKDDSDEDDHKKCSCKDKKKPPSPWAPGCPSKPGGGDKKHCVGIGNDGKWMDVNCEKPGTGIICKRPCSP</sequence>
<keyword evidence="5" id="KW-1185">Reference proteome</keyword>
<keyword evidence="3" id="KW-0732">Signal</keyword>
<feature type="signal peptide" evidence="3">
    <location>
        <begin position="1"/>
        <end position="26"/>
    </location>
</feature>
<dbReference type="SUPFAM" id="SSF56436">
    <property type="entry name" value="C-type lectin-like"/>
    <property type="match status" value="2"/>
</dbReference>
<dbReference type="GO" id="GO:0048024">
    <property type="term" value="P:regulation of mRNA splicing, via spliceosome"/>
    <property type="evidence" value="ECO:0007669"/>
    <property type="project" value="TreeGrafter"/>
</dbReference>
<evidence type="ECO:0000256" key="2">
    <source>
        <dbReference type="SAM" id="MobiDB-lite"/>
    </source>
</evidence>
<accession>A0A914L054</accession>
<feature type="domain" description="C-type lectin" evidence="4">
    <location>
        <begin position="45"/>
        <end position="171"/>
    </location>
</feature>
<dbReference type="PANTHER" id="PTHR46528">
    <property type="entry name" value="PROTEIN SON"/>
    <property type="match status" value="1"/>
</dbReference>